<reference evidence="1 2" key="1">
    <citation type="submission" date="2020-12" db="EMBL/GenBank/DDBJ databases">
        <title>Bacterial novel species Pedobacter sp. SD-b isolated from soil.</title>
        <authorList>
            <person name="Jung H.-Y."/>
        </authorList>
    </citation>
    <scope>NUCLEOTIDE SEQUENCE [LARGE SCALE GENOMIC DNA]</scope>
    <source>
        <strain evidence="1 2">SD-b</strain>
    </source>
</reference>
<dbReference type="Pfam" id="PF14054">
    <property type="entry name" value="DUF4249"/>
    <property type="match status" value="1"/>
</dbReference>
<name>A0ABS1BM08_9SPHI</name>
<proteinExistence type="predicted"/>
<gene>
    <name evidence="1" type="ORF">I5M32_13255</name>
</gene>
<dbReference type="EMBL" id="JAEHFY010000019">
    <property type="protein sequence ID" value="MBK0383930.1"/>
    <property type="molecule type" value="Genomic_DNA"/>
</dbReference>
<dbReference type="RefSeq" id="WP_200587171.1">
    <property type="nucleotide sequence ID" value="NZ_JAEHFY010000019.1"/>
</dbReference>
<keyword evidence="2" id="KW-1185">Reference proteome</keyword>
<evidence type="ECO:0000313" key="2">
    <source>
        <dbReference type="Proteomes" id="UP000660024"/>
    </source>
</evidence>
<dbReference type="Proteomes" id="UP000660024">
    <property type="component" value="Unassembled WGS sequence"/>
</dbReference>
<accession>A0ABS1BM08</accession>
<evidence type="ECO:0000313" key="1">
    <source>
        <dbReference type="EMBL" id="MBK0383930.1"/>
    </source>
</evidence>
<sequence>MLTQFSCRKPFEPTLNSPQTGYLVVEGFINLKGVTSIKLNRTKKLEEQVVYKPELKAKVQIVGENSTIYEVKEKTDGLYESETLDLPAQKYHLKIKTADGKEYESKLIEGKPTPLIDSVSWKREQNGVEIKVNSHDDQNKTKYYKWTYDEVWEIHANVLANLKYVKSNIPGTNITYIGVARRTPEEIKQVYNCWQYGSSNQILLGSSAKLSKDIISSPINFIPNDNVRLAVLYSINVKQTALDLAGYNFYLNLKNNTETNGSIFDHQPSETTGNIVCVSDTGEQAIGYVGVATIQEKRIFIEPMFNSNYKFPCNTDILKIFSNQDTLAKYAPNYQPIDYDSPSLQSYIIVDSRCADCTFWGDNKRPPFWPN</sequence>
<organism evidence="1 2">
    <name type="scientific">Pedobacter segetis</name>
    <dbReference type="NCBI Taxonomy" id="2793069"/>
    <lineage>
        <taxon>Bacteria</taxon>
        <taxon>Pseudomonadati</taxon>
        <taxon>Bacteroidota</taxon>
        <taxon>Sphingobacteriia</taxon>
        <taxon>Sphingobacteriales</taxon>
        <taxon>Sphingobacteriaceae</taxon>
        <taxon>Pedobacter</taxon>
    </lineage>
</organism>
<dbReference type="InterPro" id="IPR025345">
    <property type="entry name" value="DUF4249"/>
</dbReference>
<protein>
    <submittedName>
        <fullName evidence="1">DUF4249 domain-containing protein</fullName>
    </submittedName>
</protein>
<comment type="caution">
    <text evidence="1">The sequence shown here is derived from an EMBL/GenBank/DDBJ whole genome shotgun (WGS) entry which is preliminary data.</text>
</comment>